<dbReference type="AlphaFoldDB" id="R8BII5"/>
<dbReference type="eggNOG" id="ENOG502SEH4">
    <property type="taxonomic scope" value="Eukaryota"/>
</dbReference>
<protein>
    <submittedName>
        <fullName evidence="2">Uncharacterized protein</fullName>
    </submittedName>
</protein>
<evidence type="ECO:0000313" key="2">
    <source>
        <dbReference type="EMBL" id="EON99143.1"/>
    </source>
</evidence>
<dbReference type="HOGENOM" id="CLU_133417_0_0_1"/>
<gene>
    <name evidence="2" type="ORF">UCRPA7_5359</name>
</gene>
<sequence>MSSDQIPSAAPVEEKWDEERLEAALRQLKELHIQLRNLRTTVPRMIAPFTAHPASPEILFQTIKAATHSAFAEVGDFKDKMAEDGTKEILEYAEKSRSDNPKGIRPWRASDDPDWFTPNPA</sequence>
<dbReference type="Proteomes" id="UP000014074">
    <property type="component" value="Unassembled WGS sequence"/>
</dbReference>
<proteinExistence type="predicted"/>
<evidence type="ECO:0000313" key="3">
    <source>
        <dbReference type="Proteomes" id="UP000014074"/>
    </source>
</evidence>
<reference evidence="3" key="1">
    <citation type="journal article" date="2013" name="Genome Announc.">
        <title>Draft genome sequence of the ascomycete Phaeoacremonium aleophilum strain UCR-PA7, a causal agent of the esca disease complex in grapevines.</title>
        <authorList>
            <person name="Blanco-Ulate B."/>
            <person name="Rolshausen P."/>
            <person name="Cantu D."/>
        </authorList>
    </citation>
    <scope>NUCLEOTIDE SEQUENCE [LARGE SCALE GENOMIC DNA]</scope>
    <source>
        <strain evidence="3">UCR-PA7</strain>
    </source>
</reference>
<dbReference type="RefSeq" id="XP_007916097.1">
    <property type="nucleotide sequence ID" value="XM_007917906.1"/>
</dbReference>
<dbReference type="KEGG" id="tmn:UCRPA7_5359"/>
<name>R8BII5_PHAM7</name>
<feature type="compositionally biased region" description="Basic and acidic residues" evidence="1">
    <location>
        <begin position="93"/>
        <end position="102"/>
    </location>
</feature>
<feature type="region of interest" description="Disordered" evidence="1">
    <location>
        <begin position="93"/>
        <end position="121"/>
    </location>
</feature>
<organism evidence="2 3">
    <name type="scientific">Phaeoacremonium minimum (strain UCR-PA7)</name>
    <name type="common">Esca disease fungus</name>
    <name type="synonym">Togninia minima</name>
    <dbReference type="NCBI Taxonomy" id="1286976"/>
    <lineage>
        <taxon>Eukaryota</taxon>
        <taxon>Fungi</taxon>
        <taxon>Dikarya</taxon>
        <taxon>Ascomycota</taxon>
        <taxon>Pezizomycotina</taxon>
        <taxon>Sordariomycetes</taxon>
        <taxon>Sordariomycetidae</taxon>
        <taxon>Togniniales</taxon>
        <taxon>Togniniaceae</taxon>
        <taxon>Phaeoacremonium</taxon>
    </lineage>
</organism>
<dbReference type="GeneID" id="19325905"/>
<accession>R8BII5</accession>
<dbReference type="OrthoDB" id="5326237at2759"/>
<keyword evidence="3" id="KW-1185">Reference proteome</keyword>
<dbReference type="EMBL" id="KB933178">
    <property type="protein sequence ID" value="EON99143.1"/>
    <property type="molecule type" value="Genomic_DNA"/>
</dbReference>
<evidence type="ECO:0000256" key="1">
    <source>
        <dbReference type="SAM" id="MobiDB-lite"/>
    </source>
</evidence>